<dbReference type="PANTHER" id="PTHR45947:SF3">
    <property type="entry name" value="SULFOQUINOVOSYL TRANSFERASE SQD2"/>
    <property type="match status" value="1"/>
</dbReference>
<gene>
    <name evidence="3" type="ORF">ERL59_00640</name>
</gene>
<dbReference type="InterPro" id="IPR028098">
    <property type="entry name" value="Glyco_trans_4-like_N"/>
</dbReference>
<dbReference type="Pfam" id="PF13439">
    <property type="entry name" value="Glyco_transf_4"/>
    <property type="match status" value="1"/>
</dbReference>
<dbReference type="InterPro" id="IPR050194">
    <property type="entry name" value="Glycosyltransferase_grp1"/>
</dbReference>
<feature type="domain" description="Glycosyltransferase subfamily 4-like N-terminal" evidence="2">
    <location>
        <begin position="14"/>
        <end position="179"/>
    </location>
</feature>
<dbReference type="PANTHER" id="PTHR45947">
    <property type="entry name" value="SULFOQUINOVOSYL TRANSFERASE SQD2"/>
    <property type="match status" value="1"/>
</dbReference>
<evidence type="ECO:0000259" key="1">
    <source>
        <dbReference type="Pfam" id="PF00534"/>
    </source>
</evidence>
<accession>A0A6N9PX40</accession>
<evidence type="ECO:0000313" key="3">
    <source>
        <dbReference type="EMBL" id="NBI27476.1"/>
    </source>
</evidence>
<feature type="domain" description="Glycosyl transferase family 1" evidence="1">
    <location>
        <begin position="193"/>
        <end position="353"/>
    </location>
</feature>
<protein>
    <submittedName>
        <fullName evidence="3">Glycosyltransferase family 1 protein</fullName>
    </submittedName>
</protein>
<dbReference type="CDD" id="cd03814">
    <property type="entry name" value="GT4-like"/>
    <property type="match status" value="1"/>
</dbReference>
<dbReference type="OrthoDB" id="9802525at2"/>
<name>A0A6N9PX40_9BACL</name>
<dbReference type="Pfam" id="PF00534">
    <property type="entry name" value="Glycos_transf_1"/>
    <property type="match status" value="1"/>
</dbReference>
<dbReference type="GO" id="GO:0016758">
    <property type="term" value="F:hexosyltransferase activity"/>
    <property type="evidence" value="ECO:0007669"/>
    <property type="project" value="TreeGrafter"/>
</dbReference>
<sequence>MRIAIFTDTFFPDINGVAITLSKWSSYLEKKEISVRIYAPNHMGNKDMNNENIQTYYSIPFSLYPECRIAFPNPVHIKKSIHQFNPTLVHIATPFNMGLLGHHYANKYNIPMVASYHTNFDQYLSYYKIQWMEPILWKYILWFHQDCKKIYVPSHSTKKLLEKKQLQNIEIWSRGIDTEVFHPITNRNEVWQTYGISPEKFVILYVGRLAIEKDIEVLINAYKFLPKEIRDQCQLVIVGEGPLYKELKEKGADISTESITFLGFKQGLELSDLYAAADLFAFPSATETFGNVILEAMASGTPVMGIEAGGVKENIIHEKTGLLSPAHDMVSFKNNIERMVKETKLRSTLTKNALAYCRQKSWSTIFDRLLASYYDIEEQSTFQLDRMIH</sequence>
<dbReference type="RefSeq" id="WP_160643438.1">
    <property type="nucleotide sequence ID" value="NZ_SIJB01000001.1"/>
</dbReference>
<dbReference type="Proteomes" id="UP000448943">
    <property type="component" value="Unassembled WGS sequence"/>
</dbReference>
<dbReference type="EMBL" id="SIJB01000001">
    <property type="protein sequence ID" value="NBI27476.1"/>
    <property type="molecule type" value="Genomic_DNA"/>
</dbReference>
<evidence type="ECO:0000259" key="2">
    <source>
        <dbReference type="Pfam" id="PF13439"/>
    </source>
</evidence>
<comment type="caution">
    <text evidence="3">The sequence shown here is derived from an EMBL/GenBank/DDBJ whole genome shotgun (WGS) entry which is preliminary data.</text>
</comment>
<dbReference type="InterPro" id="IPR001296">
    <property type="entry name" value="Glyco_trans_1"/>
</dbReference>
<organism evidence="3 4">
    <name type="scientific">Chengkuizengella marina</name>
    <dbReference type="NCBI Taxonomy" id="2507566"/>
    <lineage>
        <taxon>Bacteria</taxon>
        <taxon>Bacillati</taxon>
        <taxon>Bacillota</taxon>
        <taxon>Bacilli</taxon>
        <taxon>Bacillales</taxon>
        <taxon>Paenibacillaceae</taxon>
        <taxon>Chengkuizengella</taxon>
    </lineage>
</organism>
<dbReference type="SUPFAM" id="SSF53756">
    <property type="entry name" value="UDP-Glycosyltransferase/glycogen phosphorylase"/>
    <property type="match status" value="1"/>
</dbReference>
<keyword evidence="4" id="KW-1185">Reference proteome</keyword>
<evidence type="ECO:0000313" key="4">
    <source>
        <dbReference type="Proteomes" id="UP000448943"/>
    </source>
</evidence>
<keyword evidence="3" id="KW-0808">Transferase</keyword>
<dbReference type="AlphaFoldDB" id="A0A6N9PX40"/>
<proteinExistence type="predicted"/>
<reference evidence="3 4" key="1">
    <citation type="submission" date="2019-01" db="EMBL/GenBank/DDBJ databases">
        <title>Chengkuizengella sp. nov., isolated from deep-sea sediment of East Pacific Ocean.</title>
        <authorList>
            <person name="Yang J."/>
            <person name="Lai Q."/>
            <person name="Shao Z."/>
        </authorList>
    </citation>
    <scope>NUCLEOTIDE SEQUENCE [LARGE SCALE GENOMIC DNA]</scope>
    <source>
        <strain evidence="3 4">YPA3-1-1</strain>
    </source>
</reference>
<dbReference type="Gene3D" id="3.40.50.2000">
    <property type="entry name" value="Glycogen Phosphorylase B"/>
    <property type="match status" value="2"/>
</dbReference>